<keyword evidence="2" id="KW-1185">Reference proteome</keyword>
<dbReference type="AlphaFoldDB" id="A0A558AG28"/>
<dbReference type="Pfam" id="PF11225">
    <property type="entry name" value="DUF3024"/>
    <property type="match status" value="1"/>
</dbReference>
<reference evidence="1 2" key="1">
    <citation type="submission" date="2019-07" db="EMBL/GenBank/DDBJ databases">
        <authorList>
            <person name="Duangmal K."/>
            <person name="Teo W.F.A."/>
        </authorList>
    </citation>
    <scope>NUCLEOTIDE SEQUENCE [LARGE SCALE GENOMIC DNA]</scope>
    <source>
        <strain evidence="1 2">TBRC 6029</strain>
    </source>
</reference>
<gene>
    <name evidence="1" type="ORF">FNH05_33115</name>
</gene>
<proteinExistence type="predicted"/>
<organism evidence="1 2">
    <name type="scientific">Amycolatopsis rhizosphaerae</name>
    <dbReference type="NCBI Taxonomy" id="2053003"/>
    <lineage>
        <taxon>Bacteria</taxon>
        <taxon>Bacillati</taxon>
        <taxon>Actinomycetota</taxon>
        <taxon>Actinomycetes</taxon>
        <taxon>Pseudonocardiales</taxon>
        <taxon>Pseudonocardiaceae</taxon>
        <taxon>Amycolatopsis</taxon>
    </lineage>
</organism>
<protein>
    <submittedName>
        <fullName evidence="1">DUF3024 domain-containing protein</fullName>
    </submittedName>
</protein>
<comment type="caution">
    <text evidence="1">The sequence shown here is derived from an EMBL/GenBank/DDBJ whole genome shotgun (WGS) entry which is preliminary data.</text>
</comment>
<evidence type="ECO:0000313" key="1">
    <source>
        <dbReference type="EMBL" id="TVT23219.1"/>
    </source>
</evidence>
<reference evidence="1 2" key="2">
    <citation type="submission" date="2019-08" db="EMBL/GenBank/DDBJ databases">
        <title>Amycolatopsis acidicola sp. nov., isolated from peat swamp forest soil.</title>
        <authorList>
            <person name="Srisuk N."/>
        </authorList>
    </citation>
    <scope>NUCLEOTIDE SEQUENCE [LARGE SCALE GENOMIC DNA]</scope>
    <source>
        <strain evidence="1 2">TBRC 6029</strain>
    </source>
</reference>
<name>A0A558AG28_9PSEU</name>
<sequence>MTILEVRAPWREDFGPDWTRRPVAQLRYDGSHWRLYWPDRNTRWHLIDDIPAQTSPGPLLSEMDVPGRAFFG</sequence>
<dbReference type="InterPro" id="IPR021388">
    <property type="entry name" value="DUF3024"/>
</dbReference>
<accession>A0A558AG28</accession>
<dbReference type="Proteomes" id="UP000320011">
    <property type="component" value="Unassembled WGS sequence"/>
</dbReference>
<dbReference type="EMBL" id="VJWX01000561">
    <property type="protein sequence ID" value="TVT23219.1"/>
    <property type="molecule type" value="Genomic_DNA"/>
</dbReference>
<evidence type="ECO:0000313" key="2">
    <source>
        <dbReference type="Proteomes" id="UP000320011"/>
    </source>
</evidence>
<dbReference type="OrthoDB" id="4210561at2"/>